<evidence type="ECO:0000313" key="3">
    <source>
        <dbReference type="Proteomes" id="UP000214746"/>
    </source>
</evidence>
<organism evidence="2 3">
    <name type="scientific">Paenibacillus xerothermodurans</name>
    <dbReference type="NCBI Taxonomy" id="1977292"/>
    <lineage>
        <taxon>Bacteria</taxon>
        <taxon>Bacillati</taxon>
        <taxon>Bacillota</taxon>
        <taxon>Bacilli</taxon>
        <taxon>Bacillales</taxon>
        <taxon>Paenibacillaceae</taxon>
        <taxon>Paenibacillus</taxon>
    </lineage>
</organism>
<dbReference type="CDD" id="cd07246">
    <property type="entry name" value="VOC_like"/>
    <property type="match status" value="1"/>
</dbReference>
<gene>
    <name evidence="2" type="ORF">CBW46_014840</name>
</gene>
<dbReference type="PANTHER" id="PTHR34109:SF1">
    <property type="entry name" value="VOC DOMAIN-CONTAINING PROTEIN"/>
    <property type="match status" value="1"/>
</dbReference>
<evidence type="ECO:0000313" key="2">
    <source>
        <dbReference type="EMBL" id="PZE20163.1"/>
    </source>
</evidence>
<dbReference type="Gene3D" id="3.30.720.120">
    <property type="match status" value="1"/>
</dbReference>
<dbReference type="Proteomes" id="UP000214746">
    <property type="component" value="Unassembled WGS sequence"/>
</dbReference>
<proteinExistence type="predicted"/>
<reference evidence="2" key="1">
    <citation type="submission" date="2018-06" db="EMBL/GenBank/DDBJ databases">
        <title>Paenibacillus xerothermodurans sp. nov. an extremely dry heat resistant spore forming bacterium isolated from the soil of Cape Canaveral, Florida.</title>
        <authorList>
            <person name="Seuylemezian A."/>
            <person name="Kaur N."/>
            <person name="Patil P."/>
            <person name="Patil P."/>
            <person name="Mayilraj S."/>
            <person name="Vaishampayan P."/>
        </authorList>
    </citation>
    <scope>NUCLEOTIDE SEQUENCE [LARGE SCALE GENOMIC DNA]</scope>
    <source>
        <strain evidence="2">ATCC 27380</strain>
    </source>
</reference>
<dbReference type="Gene3D" id="3.30.720.110">
    <property type="match status" value="1"/>
</dbReference>
<dbReference type="InterPro" id="IPR029068">
    <property type="entry name" value="Glyas_Bleomycin-R_OHBP_Dase"/>
</dbReference>
<dbReference type="PANTHER" id="PTHR34109">
    <property type="entry name" value="BNAUNNG04460D PROTEIN-RELATED"/>
    <property type="match status" value="1"/>
</dbReference>
<accession>A0A2W1NMH6</accession>
<dbReference type="InterPro" id="IPR037523">
    <property type="entry name" value="VOC_core"/>
</dbReference>
<dbReference type="EMBL" id="NHRJ02000009">
    <property type="protein sequence ID" value="PZE20163.1"/>
    <property type="molecule type" value="Genomic_DNA"/>
</dbReference>
<dbReference type="Pfam" id="PF00903">
    <property type="entry name" value="Glyoxalase"/>
    <property type="match status" value="1"/>
</dbReference>
<keyword evidence="3" id="KW-1185">Reference proteome</keyword>
<dbReference type="PROSITE" id="PS51819">
    <property type="entry name" value="VOC"/>
    <property type="match status" value="1"/>
</dbReference>
<protein>
    <submittedName>
        <fullName evidence="2">VOC family protein</fullName>
    </submittedName>
</protein>
<dbReference type="InterPro" id="IPR004360">
    <property type="entry name" value="Glyas_Fos-R_dOase_dom"/>
</dbReference>
<dbReference type="OrthoDB" id="9795306at2"/>
<dbReference type="RefSeq" id="WP_089200777.1">
    <property type="nucleotide sequence ID" value="NZ_NHRJ02000009.1"/>
</dbReference>
<comment type="caution">
    <text evidence="2">The sequence shown here is derived from an EMBL/GenBank/DDBJ whole genome shotgun (WGS) entry which is preliminary data.</text>
</comment>
<feature type="domain" description="VOC" evidence="1">
    <location>
        <begin position="1"/>
        <end position="125"/>
    </location>
</feature>
<name>A0A2W1NMH6_PAEXE</name>
<sequence length="149" mass="16708">MGNITPYLRVRNAAEAIEFYKKAFDAREEYQLRDPRGRVGHAEITIHGSLLQISDEFPDFRIVGPESIGGTTVAIHLQVVDVDTVFEQAFAAGASVVAPVQDQFFGERTGSLLDPFGHHWIISTTIEELSPQEMQVRYSLQFIPDESQE</sequence>
<dbReference type="SUPFAM" id="SSF54593">
    <property type="entry name" value="Glyoxalase/Bleomycin resistance protein/Dihydroxybiphenyl dioxygenase"/>
    <property type="match status" value="1"/>
</dbReference>
<evidence type="ECO:0000259" key="1">
    <source>
        <dbReference type="PROSITE" id="PS51819"/>
    </source>
</evidence>
<dbReference type="AlphaFoldDB" id="A0A2W1NMH6"/>